<name>A0A5J4W8L0_9EUKA</name>
<gene>
    <name evidence="2" type="ORF">EZS28_013222</name>
</gene>
<protein>
    <submittedName>
        <fullName evidence="2">Uncharacterized protein</fullName>
    </submittedName>
</protein>
<feature type="region of interest" description="Disordered" evidence="1">
    <location>
        <begin position="1"/>
        <end position="31"/>
    </location>
</feature>
<dbReference type="AlphaFoldDB" id="A0A5J4W8L0"/>
<evidence type="ECO:0000256" key="1">
    <source>
        <dbReference type="SAM" id="MobiDB-lite"/>
    </source>
</evidence>
<accession>A0A5J4W8L0</accession>
<dbReference type="EMBL" id="SNRW01002943">
    <property type="protein sequence ID" value="KAA6391248.1"/>
    <property type="molecule type" value="Genomic_DNA"/>
</dbReference>
<evidence type="ECO:0000313" key="3">
    <source>
        <dbReference type="Proteomes" id="UP000324800"/>
    </source>
</evidence>
<dbReference type="Proteomes" id="UP000324800">
    <property type="component" value="Unassembled WGS sequence"/>
</dbReference>
<evidence type="ECO:0000313" key="2">
    <source>
        <dbReference type="EMBL" id="KAA6391248.1"/>
    </source>
</evidence>
<feature type="compositionally biased region" description="Basic and acidic residues" evidence="1">
    <location>
        <begin position="1"/>
        <end position="13"/>
    </location>
</feature>
<proteinExistence type="predicted"/>
<sequence length="93" mass="10371">MNPTPRESKIDKSDSDDDEGEDYHGVGADYRLNDEEGQYIKDCGGQGVGSGRIDSENIKMGRDWRCQQSSDGSITQFDIKNSKKGIMTKFMIS</sequence>
<organism evidence="2 3">
    <name type="scientific">Streblomastix strix</name>
    <dbReference type="NCBI Taxonomy" id="222440"/>
    <lineage>
        <taxon>Eukaryota</taxon>
        <taxon>Metamonada</taxon>
        <taxon>Preaxostyla</taxon>
        <taxon>Oxymonadida</taxon>
        <taxon>Streblomastigidae</taxon>
        <taxon>Streblomastix</taxon>
    </lineage>
</organism>
<comment type="caution">
    <text evidence="2">The sequence shown here is derived from an EMBL/GenBank/DDBJ whole genome shotgun (WGS) entry which is preliminary data.</text>
</comment>
<reference evidence="2 3" key="1">
    <citation type="submission" date="2019-03" db="EMBL/GenBank/DDBJ databases">
        <title>Single cell metagenomics reveals metabolic interactions within the superorganism composed of flagellate Streblomastix strix and complex community of Bacteroidetes bacteria on its surface.</title>
        <authorList>
            <person name="Treitli S.C."/>
            <person name="Kolisko M."/>
            <person name="Husnik F."/>
            <person name="Keeling P."/>
            <person name="Hampl V."/>
        </authorList>
    </citation>
    <scope>NUCLEOTIDE SEQUENCE [LARGE SCALE GENOMIC DNA]</scope>
    <source>
        <strain evidence="2">ST1C</strain>
    </source>
</reference>